<dbReference type="HOGENOM" id="CLU_1940291_0_0_1"/>
<feature type="region of interest" description="Disordered" evidence="1">
    <location>
        <begin position="101"/>
        <end position="130"/>
    </location>
</feature>
<evidence type="ECO:0000313" key="3">
    <source>
        <dbReference type="Proteomes" id="UP000008744"/>
    </source>
</evidence>
<evidence type="ECO:0000256" key="1">
    <source>
        <dbReference type="SAM" id="MobiDB-lite"/>
    </source>
</evidence>
<protein>
    <submittedName>
        <fullName evidence="2">GL15184</fullName>
    </submittedName>
</protein>
<sequence>MARRPQHWPPIVQVGLEHHHEYVVSPRRDNIRVGMPTGFRNTIEHTPACPAFFCRAQSSGVLQSTRSQPQVDQVASDSDSDSVSVFAGQVAGVDCVTLMEQPHGSFGPETPRERTSAPIETPTRRYLLKN</sequence>
<name>B4H3L7_DROPE</name>
<dbReference type="AlphaFoldDB" id="B4H3L7"/>
<dbReference type="EMBL" id="CH479207">
    <property type="protein sequence ID" value="EDW30968.1"/>
    <property type="molecule type" value="Genomic_DNA"/>
</dbReference>
<evidence type="ECO:0000313" key="2">
    <source>
        <dbReference type="EMBL" id="EDW30968.1"/>
    </source>
</evidence>
<accession>B4H3L7</accession>
<keyword evidence="3" id="KW-1185">Reference proteome</keyword>
<reference evidence="2 3" key="1">
    <citation type="journal article" date="2007" name="Nature">
        <title>Evolution of genes and genomes on the Drosophila phylogeny.</title>
        <authorList>
            <consortium name="Drosophila 12 Genomes Consortium"/>
            <person name="Clark A.G."/>
            <person name="Eisen M.B."/>
            <person name="Smith D.R."/>
            <person name="Bergman C.M."/>
            <person name="Oliver B."/>
            <person name="Markow T.A."/>
            <person name="Kaufman T.C."/>
            <person name="Kellis M."/>
            <person name="Gelbart W."/>
            <person name="Iyer V.N."/>
            <person name="Pollard D.A."/>
            <person name="Sackton T.B."/>
            <person name="Larracuente A.M."/>
            <person name="Singh N.D."/>
            <person name="Abad J.P."/>
            <person name="Abt D.N."/>
            <person name="Adryan B."/>
            <person name="Aguade M."/>
            <person name="Akashi H."/>
            <person name="Anderson W.W."/>
            <person name="Aquadro C.F."/>
            <person name="Ardell D.H."/>
            <person name="Arguello R."/>
            <person name="Artieri C.G."/>
            <person name="Barbash D.A."/>
            <person name="Barker D."/>
            <person name="Barsanti P."/>
            <person name="Batterham P."/>
            <person name="Batzoglou S."/>
            <person name="Begun D."/>
            <person name="Bhutkar A."/>
            <person name="Blanco E."/>
            <person name="Bosak S.A."/>
            <person name="Bradley R.K."/>
            <person name="Brand A.D."/>
            <person name="Brent M.R."/>
            <person name="Brooks A.N."/>
            <person name="Brown R.H."/>
            <person name="Butlin R.K."/>
            <person name="Caggese C."/>
            <person name="Calvi B.R."/>
            <person name="Bernardo de Carvalho A."/>
            <person name="Caspi A."/>
            <person name="Castrezana S."/>
            <person name="Celniker S.E."/>
            <person name="Chang J.L."/>
            <person name="Chapple C."/>
            <person name="Chatterji S."/>
            <person name="Chinwalla A."/>
            <person name="Civetta A."/>
            <person name="Clifton S.W."/>
            <person name="Comeron J.M."/>
            <person name="Costello J.C."/>
            <person name="Coyne J.A."/>
            <person name="Daub J."/>
            <person name="David R.G."/>
            <person name="Delcher A.L."/>
            <person name="Delehaunty K."/>
            <person name="Do C.B."/>
            <person name="Ebling H."/>
            <person name="Edwards K."/>
            <person name="Eickbush T."/>
            <person name="Evans J.D."/>
            <person name="Filipski A."/>
            <person name="Findeiss S."/>
            <person name="Freyhult E."/>
            <person name="Fulton L."/>
            <person name="Fulton R."/>
            <person name="Garcia A.C."/>
            <person name="Gardiner A."/>
            <person name="Garfield D.A."/>
            <person name="Garvin B.E."/>
            <person name="Gibson G."/>
            <person name="Gilbert D."/>
            <person name="Gnerre S."/>
            <person name="Godfrey J."/>
            <person name="Good R."/>
            <person name="Gotea V."/>
            <person name="Gravely B."/>
            <person name="Greenberg A.J."/>
            <person name="Griffiths-Jones S."/>
            <person name="Gross S."/>
            <person name="Guigo R."/>
            <person name="Gustafson E.A."/>
            <person name="Haerty W."/>
            <person name="Hahn M.W."/>
            <person name="Halligan D.L."/>
            <person name="Halpern A.L."/>
            <person name="Halter G.M."/>
            <person name="Han M.V."/>
            <person name="Heger A."/>
            <person name="Hillier L."/>
            <person name="Hinrichs A.S."/>
            <person name="Holmes I."/>
            <person name="Hoskins R.A."/>
            <person name="Hubisz M.J."/>
            <person name="Hultmark D."/>
            <person name="Huntley M.A."/>
            <person name="Jaffe D.B."/>
            <person name="Jagadeeshan S."/>
            <person name="Jeck W.R."/>
            <person name="Johnson J."/>
            <person name="Jones C.D."/>
            <person name="Jordan W.C."/>
            <person name="Karpen G.H."/>
            <person name="Kataoka E."/>
            <person name="Keightley P.D."/>
            <person name="Kheradpour P."/>
            <person name="Kirkness E.F."/>
            <person name="Koerich L.B."/>
            <person name="Kristiansen K."/>
            <person name="Kudrna D."/>
            <person name="Kulathinal R.J."/>
            <person name="Kumar S."/>
            <person name="Kwok R."/>
            <person name="Lander E."/>
            <person name="Langley C.H."/>
            <person name="Lapoint R."/>
            <person name="Lazzaro B.P."/>
            <person name="Lee S.J."/>
            <person name="Levesque L."/>
            <person name="Li R."/>
            <person name="Lin C.F."/>
            <person name="Lin M.F."/>
            <person name="Lindblad-Toh K."/>
            <person name="Llopart A."/>
            <person name="Long M."/>
            <person name="Low L."/>
            <person name="Lozovsky E."/>
            <person name="Lu J."/>
            <person name="Luo M."/>
            <person name="Machado C.A."/>
            <person name="Makalowski W."/>
            <person name="Marzo M."/>
            <person name="Matsuda M."/>
            <person name="Matzkin L."/>
            <person name="McAllister B."/>
            <person name="McBride C.S."/>
            <person name="McKernan B."/>
            <person name="McKernan K."/>
            <person name="Mendez-Lago M."/>
            <person name="Minx P."/>
            <person name="Mollenhauer M.U."/>
            <person name="Montooth K."/>
            <person name="Mount S.M."/>
            <person name="Mu X."/>
            <person name="Myers E."/>
            <person name="Negre B."/>
            <person name="Newfeld S."/>
            <person name="Nielsen R."/>
            <person name="Noor M.A."/>
            <person name="O'Grady P."/>
            <person name="Pachter L."/>
            <person name="Papaceit M."/>
            <person name="Parisi M.J."/>
            <person name="Parisi M."/>
            <person name="Parts L."/>
            <person name="Pedersen J.S."/>
            <person name="Pesole G."/>
            <person name="Phillippy A.M."/>
            <person name="Ponting C.P."/>
            <person name="Pop M."/>
            <person name="Porcelli D."/>
            <person name="Powell J.R."/>
            <person name="Prohaska S."/>
            <person name="Pruitt K."/>
            <person name="Puig M."/>
            <person name="Quesneville H."/>
            <person name="Ram K.R."/>
            <person name="Rand D."/>
            <person name="Rasmussen M.D."/>
            <person name="Reed L.K."/>
            <person name="Reenan R."/>
            <person name="Reily A."/>
            <person name="Remington K.A."/>
            <person name="Rieger T.T."/>
            <person name="Ritchie M.G."/>
            <person name="Robin C."/>
            <person name="Rogers Y.H."/>
            <person name="Rohde C."/>
            <person name="Rozas J."/>
            <person name="Rubenfield M.J."/>
            <person name="Ruiz A."/>
            <person name="Russo S."/>
            <person name="Salzberg S.L."/>
            <person name="Sanchez-Gracia A."/>
            <person name="Saranga D.J."/>
            <person name="Sato H."/>
            <person name="Schaeffer S.W."/>
            <person name="Schatz M.C."/>
            <person name="Schlenke T."/>
            <person name="Schwartz R."/>
            <person name="Segarra C."/>
            <person name="Singh R.S."/>
            <person name="Sirot L."/>
            <person name="Sirota M."/>
            <person name="Sisneros N.B."/>
            <person name="Smith C.D."/>
            <person name="Smith T.F."/>
            <person name="Spieth J."/>
            <person name="Stage D.E."/>
            <person name="Stark A."/>
            <person name="Stephan W."/>
            <person name="Strausberg R.L."/>
            <person name="Strempel S."/>
            <person name="Sturgill D."/>
            <person name="Sutton G."/>
            <person name="Sutton G.G."/>
            <person name="Tao W."/>
            <person name="Teichmann S."/>
            <person name="Tobari Y.N."/>
            <person name="Tomimura Y."/>
            <person name="Tsolas J.M."/>
            <person name="Valente V.L."/>
            <person name="Venter E."/>
            <person name="Venter J.C."/>
            <person name="Vicario S."/>
            <person name="Vieira F.G."/>
            <person name="Vilella A.J."/>
            <person name="Villasante A."/>
            <person name="Walenz B."/>
            <person name="Wang J."/>
            <person name="Wasserman M."/>
            <person name="Watts T."/>
            <person name="Wilson D."/>
            <person name="Wilson R.K."/>
            <person name="Wing R.A."/>
            <person name="Wolfner M.F."/>
            <person name="Wong A."/>
            <person name="Wong G.K."/>
            <person name="Wu C.I."/>
            <person name="Wu G."/>
            <person name="Yamamoto D."/>
            <person name="Yang H.P."/>
            <person name="Yang S.P."/>
            <person name="Yorke J.A."/>
            <person name="Yoshida K."/>
            <person name="Zdobnov E."/>
            <person name="Zhang P."/>
            <person name="Zhang Y."/>
            <person name="Zimin A.V."/>
            <person name="Baldwin J."/>
            <person name="Abdouelleil A."/>
            <person name="Abdulkadir J."/>
            <person name="Abebe A."/>
            <person name="Abera B."/>
            <person name="Abreu J."/>
            <person name="Acer S.C."/>
            <person name="Aftuck L."/>
            <person name="Alexander A."/>
            <person name="An P."/>
            <person name="Anderson E."/>
            <person name="Anderson S."/>
            <person name="Arachi H."/>
            <person name="Azer M."/>
            <person name="Bachantsang P."/>
            <person name="Barry A."/>
            <person name="Bayul T."/>
            <person name="Berlin A."/>
            <person name="Bessette D."/>
            <person name="Bloom T."/>
            <person name="Blye J."/>
            <person name="Boguslavskiy L."/>
            <person name="Bonnet C."/>
            <person name="Boukhgalter B."/>
            <person name="Bourzgui I."/>
            <person name="Brown A."/>
            <person name="Cahill P."/>
            <person name="Channer S."/>
            <person name="Cheshatsang Y."/>
            <person name="Chuda L."/>
            <person name="Citroen M."/>
            <person name="Collymore A."/>
            <person name="Cooke P."/>
            <person name="Costello M."/>
            <person name="D'Aco K."/>
            <person name="Daza R."/>
            <person name="De Haan G."/>
            <person name="DeGray S."/>
            <person name="DeMaso C."/>
            <person name="Dhargay N."/>
            <person name="Dooley K."/>
            <person name="Dooley E."/>
            <person name="Doricent M."/>
            <person name="Dorje P."/>
            <person name="Dorjee K."/>
            <person name="Dupes A."/>
            <person name="Elong R."/>
            <person name="Falk J."/>
            <person name="Farina A."/>
            <person name="Faro S."/>
            <person name="Ferguson D."/>
            <person name="Fisher S."/>
            <person name="Foley C.D."/>
            <person name="Franke A."/>
            <person name="Friedrich D."/>
            <person name="Gadbois L."/>
            <person name="Gearin G."/>
            <person name="Gearin C.R."/>
            <person name="Giannoukos G."/>
            <person name="Goode T."/>
            <person name="Graham J."/>
            <person name="Grandbois E."/>
            <person name="Grewal S."/>
            <person name="Gyaltsen K."/>
            <person name="Hafez N."/>
            <person name="Hagos B."/>
            <person name="Hall J."/>
            <person name="Henson C."/>
            <person name="Hollinger A."/>
            <person name="Honan T."/>
            <person name="Huard M.D."/>
            <person name="Hughes L."/>
            <person name="Hurhula B."/>
            <person name="Husby M.E."/>
            <person name="Kamat A."/>
            <person name="Kanga B."/>
            <person name="Kashin S."/>
            <person name="Khazanovich D."/>
            <person name="Kisner P."/>
            <person name="Lance K."/>
            <person name="Lara M."/>
            <person name="Lee W."/>
            <person name="Lennon N."/>
            <person name="Letendre F."/>
            <person name="LeVine R."/>
            <person name="Lipovsky A."/>
            <person name="Liu X."/>
            <person name="Liu J."/>
            <person name="Liu S."/>
            <person name="Lokyitsang T."/>
            <person name="Lokyitsang Y."/>
            <person name="Lubonja R."/>
            <person name="Lui A."/>
            <person name="MacDonald P."/>
            <person name="Magnisalis V."/>
            <person name="Maru K."/>
            <person name="Matthews C."/>
            <person name="McCusker W."/>
            <person name="McDonough S."/>
            <person name="Mehta T."/>
            <person name="Meldrim J."/>
            <person name="Meneus L."/>
            <person name="Mihai O."/>
            <person name="Mihalev A."/>
            <person name="Mihova T."/>
            <person name="Mittelman R."/>
            <person name="Mlenga V."/>
            <person name="Montmayeur A."/>
            <person name="Mulrain L."/>
            <person name="Navidi A."/>
            <person name="Naylor J."/>
            <person name="Negash T."/>
            <person name="Nguyen T."/>
            <person name="Nguyen N."/>
            <person name="Nicol R."/>
            <person name="Norbu C."/>
            <person name="Norbu N."/>
            <person name="Novod N."/>
            <person name="O'Neill B."/>
            <person name="Osman S."/>
            <person name="Markiewicz E."/>
            <person name="Oyono O.L."/>
            <person name="Patti C."/>
            <person name="Phunkhang P."/>
            <person name="Pierre F."/>
            <person name="Priest M."/>
            <person name="Raghuraman S."/>
            <person name="Rege F."/>
            <person name="Reyes R."/>
            <person name="Rise C."/>
            <person name="Rogov P."/>
            <person name="Ross K."/>
            <person name="Ryan E."/>
            <person name="Settipalli S."/>
            <person name="Shea T."/>
            <person name="Sherpa N."/>
            <person name="Shi L."/>
            <person name="Shih D."/>
            <person name="Sparrow T."/>
            <person name="Spaulding J."/>
            <person name="Stalker J."/>
            <person name="Stange-Thomann N."/>
            <person name="Stavropoulos S."/>
            <person name="Stone C."/>
            <person name="Strader C."/>
            <person name="Tesfaye S."/>
            <person name="Thomson T."/>
            <person name="Thoulutsang Y."/>
            <person name="Thoulutsang D."/>
            <person name="Topham K."/>
            <person name="Topping I."/>
            <person name="Tsamla T."/>
            <person name="Vassiliev H."/>
            <person name="Vo A."/>
            <person name="Wangchuk T."/>
            <person name="Wangdi T."/>
            <person name="Weiand M."/>
            <person name="Wilkinson J."/>
            <person name="Wilson A."/>
            <person name="Yadav S."/>
            <person name="Young G."/>
            <person name="Yu Q."/>
            <person name="Zembek L."/>
            <person name="Zhong D."/>
            <person name="Zimmer A."/>
            <person name="Zwirko Z."/>
            <person name="Jaffe D.B."/>
            <person name="Alvarez P."/>
            <person name="Brockman W."/>
            <person name="Butler J."/>
            <person name="Chin C."/>
            <person name="Gnerre S."/>
            <person name="Grabherr M."/>
            <person name="Kleber M."/>
            <person name="Mauceli E."/>
            <person name="MacCallum I."/>
        </authorList>
    </citation>
    <scope>NUCLEOTIDE SEQUENCE [LARGE SCALE GENOMIC DNA]</scope>
    <source>
        <strain evidence="3">MSH-3 / Tucson 14011-0111.49</strain>
    </source>
</reference>
<dbReference type="Proteomes" id="UP000008744">
    <property type="component" value="Unassembled WGS sequence"/>
</dbReference>
<organism evidence="3">
    <name type="scientific">Drosophila persimilis</name>
    <name type="common">Fruit fly</name>
    <dbReference type="NCBI Taxonomy" id="7234"/>
    <lineage>
        <taxon>Eukaryota</taxon>
        <taxon>Metazoa</taxon>
        <taxon>Ecdysozoa</taxon>
        <taxon>Arthropoda</taxon>
        <taxon>Hexapoda</taxon>
        <taxon>Insecta</taxon>
        <taxon>Pterygota</taxon>
        <taxon>Neoptera</taxon>
        <taxon>Endopterygota</taxon>
        <taxon>Diptera</taxon>
        <taxon>Brachycera</taxon>
        <taxon>Muscomorpha</taxon>
        <taxon>Ephydroidea</taxon>
        <taxon>Drosophilidae</taxon>
        <taxon>Drosophila</taxon>
        <taxon>Sophophora</taxon>
    </lineage>
</organism>
<proteinExistence type="predicted"/>
<gene>
    <name evidence="2" type="primary">Dper\GL15184</name>
    <name evidence="2" type="ORF">Dper_GL15184</name>
</gene>